<dbReference type="InterPro" id="IPR041700">
    <property type="entry name" value="OMP_b-brl_3"/>
</dbReference>
<accession>A0A3R6HT53</accession>
<dbReference type="SUPFAM" id="SSF56935">
    <property type="entry name" value="Porins"/>
    <property type="match status" value="1"/>
</dbReference>
<comment type="caution">
    <text evidence="2">The sequence shown here is derived from an EMBL/GenBank/DDBJ whole genome shotgun (WGS) entry which is preliminary data.</text>
</comment>
<dbReference type="AlphaFoldDB" id="A0A3R6HT53"/>
<gene>
    <name evidence="2" type="ORF">DW828_14125</name>
</gene>
<dbReference type="Proteomes" id="UP000286260">
    <property type="component" value="Unassembled WGS sequence"/>
</dbReference>
<dbReference type="EMBL" id="QSII01000021">
    <property type="protein sequence ID" value="RHC82389.1"/>
    <property type="molecule type" value="Genomic_DNA"/>
</dbReference>
<evidence type="ECO:0000259" key="1">
    <source>
        <dbReference type="Pfam" id="PF14905"/>
    </source>
</evidence>
<sequence>MTHTQKLYGSAGFNYVFNDKQFVGATYTINREPENNVTNNDNTVSELGGTPQRVRYRHDINMPGGTNHQLNAYYNGKVGNLQIDYNFDYLYNKGIKDQLTTQQPEGGKTVYITTTNHTHSKLLASKIIFSFPLGNGQIDAGSEYTYTRRHETFVNTEQLLCDTDDRINESNTAAFAKYSLQWKRWGMSAGIRYQFTRSDYYQKGVKINEQSRIYNKWLPEASVSYEGEKFQAQLSYGAKMTRPSYYMLASNVQYDDQYTYEGGNPLLQPSIYHNLNLEMIYDWIYFTAGYVHKNNEMLNIDKPYNNNAILFTYANIDKVEEVNAMLSLSPHFGFWEPTYSVSISKQFINNKSLGIADKLEKPIFLFKLNNSFSLPQDWVIGIDYSYNTSGHSGTILVKQSNRLDLRINKSFFRNRLSLNLQANDIFKSSYNTNVYYGNNMNMNIRNYSDSRNFQVSITYRFNYTRSKYKGNGAGEDEKERL</sequence>
<name>A0A3R6HT53_9BACT</name>
<feature type="domain" description="Outer membrane protein beta-barrel" evidence="1">
    <location>
        <begin position="83"/>
        <end position="459"/>
    </location>
</feature>
<protein>
    <submittedName>
        <fullName evidence="2">TonB-dependent receptor</fullName>
    </submittedName>
</protein>
<evidence type="ECO:0000313" key="3">
    <source>
        <dbReference type="Proteomes" id="UP000286260"/>
    </source>
</evidence>
<dbReference type="Pfam" id="PF14905">
    <property type="entry name" value="OMP_b-brl_3"/>
    <property type="match status" value="1"/>
</dbReference>
<evidence type="ECO:0000313" key="2">
    <source>
        <dbReference type="EMBL" id="RHC82389.1"/>
    </source>
</evidence>
<keyword evidence="2" id="KW-0675">Receptor</keyword>
<reference evidence="2 3" key="1">
    <citation type="submission" date="2018-08" db="EMBL/GenBank/DDBJ databases">
        <title>A genome reference for cultivated species of the human gut microbiota.</title>
        <authorList>
            <person name="Zou Y."/>
            <person name="Xue W."/>
            <person name="Luo G."/>
        </authorList>
    </citation>
    <scope>NUCLEOTIDE SEQUENCE [LARGE SCALE GENOMIC DNA]</scope>
    <source>
        <strain evidence="2 3">AM34-17</strain>
    </source>
</reference>
<organism evidence="2 3">
    <name type="scientific">Parabacteroides merdae</name>
    <dbReference type="NCBI Taxonomy" id="46503"/>
    <lineage>
        <taxon>Bacteria</taxon>
        <taxon>Pseudomonadati</taxon>
        <taxon>Bacteroidota</taxon>
        <taxon>Bacteroidia</taxon>
        <taxon>Bacteroidales</taxon>
        <taxon>Tannerellaceae</taxon>
        <taxon>Parabacteroides</taxon>
    </lineage>
</organism>
<proteinExistence type="predicted"/>